<organism evidence="13 14">
    <name type="scientific">Ophiostoma piceae (strain UAMH 11346)</name>
    <name type="common">Sap stain fungus</name>
    <dbReference type="NCBI Taxonomy" id="1262450"/>
    <lineage>
        <taxon>Eukaryota</taxon>
        <taxon>Fungi</taxon>
        <taxon>Dikarya</taxon>
        <taxon>Ascomycota</taxon>
        <taxon>Pezizomycotina</taxon>
        <taxon>Sordariomycetes</taxon>
        <taxon>Sordariomycetidae</taxon>
        <taxon>Ophiostomatales</taxon>
        <taxon>Ophiostomataceae</taxon>
        <taxon>Ophiostoma</taxon>
    </lineage>
</organism>
<proteinExistence type="inferred from homology"/>
<dbReference type="FunFam" id="3.20.20.80:FF:000076">
    <property type="entry name" value="Mannan endo-1,4-beta-mannosidase A"/>
    <property type="match status" value="1"/>
</dbReference>
<evidence type="ECO:0000256" key="2">
    <source>
        <dbReference type="ARBA" id="ARBA00004613"/>
    </source>
</evidence>
<dbReference type="Proteomes" id="UP000016923">
    <property type="component" value="Unassembled WGS sequence"/>
</dbReference>
<evidence type="ECO:0000256" key="4">
    <source>
        <dbReference type="ARBA" id="ARBA00012706"/>
    </source>
</evidence>
<dbReference type="SUPFAM" id="SSF51445">
    <property type="entry name" value="(Trans)glycosidases"/>
    <property type="match status" value="1"/>
</dbReference>
<keyword evidence="8" id="KW-0326">Glycosidase</keyword>
<keyword evidence="5" id="KW-0964">Secreted</keyword>
<evidence type="ECO:0000256" key="11">
    <source>
        <dbReference type="SAM" id="SignalP"/>
    </source>
</evidence>
<dbReference type="GO" id="GO:0016985">
    <property type="term" value="F:mannan endo-1,4-beta-mannosidase activity"/>
    <property type="evidence" value="ECO:0007669"/>
    <property type="project" value="UniProtKB-EC"/>
</dbReference>
<dbReference type="EMBL" id="KE148179">
    <property type="protein sequence ID" value="EPE02395.1"/>
    <property type="molecule type" value="Genomic_DNA"/>
</dbReference>
<protein>
    <recommendedName>
        <fullName evidence="9">Mannan endo-1,4-beta-mannosidase A</fullName>
        <ecNumber evidence="4">3.2.1.78</ecNumber>
    </recommendedName>
    <alternativeName>
        <fullName evidence="10">Endo-beta-1,4-mannanase A</fullName>
    </alternativeName>
</protein>
<evidence type="ECO:0000313" key="14">
    <source>
        <dbReference type="Proteomes" id="UP000016923"/>
    </source>
</evidence>
<comment type="similarity">
    <text evidence="3">Belongs to the glycosyl hydrolase 5 (cellulase A) family.</text>
</comment>
<evidence type="ECO:0000256" key="1">
    <source>
        <dbReference type="ARBA" id="ARBA00001678"/>
    </source>
</evidence>
<feature type="domain" description="Glycoside hydrolase family 5" evidence="12">
    <location>
        <begin position="165"/>
        <end position="317"/>
    </location>
</feature>
<feature type="signal peptide" evidence="11">
    <location>
        <begin position="1"/>
        <end position="23"/>
    </location>
</feature>
<dbReference type="GO" id="GO:0005576">
    <property type="term" value="C:extracellular region"/>
    <property type="evidence" value="ECO:0007669"/>
    <property type="project" value="UniProtKB-SubCell"/>
</dbReference>
<evidence type="ECO:0000256" key="8">
    <source>
        <dbReference type="ARBA" id="ARBA00023295"/>
    </source>
</evidence>
<dbReference type="AlphaFoldDB" id="S3CP75"/>
<dbReference type="Pfam" id="PF26410">
    <property type="entry name" value="GH5_mannosidase"/>
    <property type="match status" value="1"/>
</dbReference>
<evidence type="ECO:0000256" key="9">
    <source>
        <dbReference type="ARBA" id="ARBA00068505"/>
    </source>
</evidence>
<dbReference type="Gene3D" id="3.20.20.80">
    <property type="entry name" value="Glycosidases"/>
    <property type="match status" value="1"/>
</dbReference>
<dbReference type="OrthoDB" id="406631at2759"/>
<dbReference type="PANTHER" id="PTHR31451">
    <property type="match status" value="1"/>
</dbReference>
<evidence type="ECO:0000256" key="3">
    <source>
        <dbReference type="ARBA" id="ARBA00005641"/>
    </source>
</evidence>
<dbReference type="InterPro" id="IPR017853">
    <property type="entry name" value="GH"/>
</dbReference>
<evidence type="ECO:0000313" key="13">
    <source>
        <dbReference type="EMBL" id="EPE02395.1"/>
    </source>
</evidence>
<keyword evidence="6 11" id="KW-0732">Signal</keyword>
<dbReference type="eggNOG" id="ENOG502QS4Q">
    <property type="taxonomic scope" value="Eukaryota"/>
</dbReference>
<comment type="subcellular location">
    <subcellularLocation>
        <location evidence="2">Secreted</location>
    </subcellularLocation>
</comment>
<keyword evidence="14" id="KW-1185">Reference proteome</keyword>
<sequence>MIATRLVRLLGLTAALLTNAVSAAPSAAVAAAASVPSTSGLRFVFNGSPSYLTGTNAYWLPFLTNNADVDLVMDHVAKSGLKILRVWGFNDVTTKPSDSTVYFQYLSASGSQINTGSNGLQRLDYVVKSAAQHGVSLIINFVNNWSDYGGMPAYVSVYGGTKEGWYTNSKAQAQYRLYIKEIVSRYADSSSIFAWELANESRCNGCATSVIHDWAASTSAYIKGLDSKHLVTLGDEGFGLSGDTSYPYQTGEGLDFEKNLGISTIDFGTYHLYPKTWGVSQASFPTDWIKYHAAACKRVGKPCLLEEYGSETDHCSVEKPWREASLALKDSGMGADMFWQWGDQLSTGKTSDDGYTIFYGSSDAKCLIY</sequence>
<evidence type="ECO:0000256" key="7">
    <source>
        <dbReference type="ARBA" id="ARBA00022801"/>
    </source>
</evidence>
<name>S3CP75_OPHP1</name>
<keyword evidence="7 13" id="KW-0378">Hydrolase</keyword>
<reference evidence="13 14" key="1">
    <citation type="journal article" date="2013" name="BMC Genomics">
        <title>The genome and transcriptome of the pine saprophyte Ophiostoma piceae, and a comparison with the bark beetle-associated pine pathogen Grosmannia clavigera.</title>
        <authorList>
            <person name="Haridas S."/>
            <person name="Wang Y."/>
            <person name="Lim L."/>
            <person name="Massoumi Alamouti S."/>
            <person name="Jackman S."/>
            <person name="Docking R."/>
            <person name="Robertson G."/>
            <person name="Birol I."/>
            <person name="Bohlmann J."/>
            <person name="Breuil C."/>
        </authorList>
    </citation>
    <scope>NUCLEOTIDE SEQUENCE [LARGE SCALE GENOMIC DNA]</scope>
    <source>
        <strain evidence="13 14">UAMH 11346</strain>
    </source>
</reference>
<feature type="chain" id="PRO_5004507631" description="Mannan endo-1,4-beta-mannosidase A" evidence="11">
    <location>
        <begin position="24"/>
        <end position="369"/>
    </location>
</feature>
<evidence type="ECO:0000256" key="6">
    <source>
        <dbReference type="ARBA" id="ARBA00022729"/>
    </source>
</evidence>
<dbReference type="InterPro" id="IPR001547">
    <property type="entry name" value="Glyco_hydro_5"/>
</dbReference>
<dbReference type="InterPro" id="IPR045053">
    <property type="entry name" value="MAN-like"/>
</dbReference>
<dbReference type="EC" id="3.2.1.78" evidence="4"/>
<comment type="catalytic activity">
    <reaction evidence="1">
        <text>Random hydrolysis of (1-&gt;4)-beta-D-mannosidic linkages in mannans, galactomannans and glucomannans.</text>
        <dbReference type="EC" id="3.2.1.78"/>
    </reaction>
</comment>
<dbReference type="PANTHER" id="PTHR31451:SF39">
    <property type="entry name" value="MANNAN ENDO-1,4-BETA-MANNOSIDASE 1"/>
    <property type="match status" value="1"/>
</dbReference>
<dbReference type="GO" id="GO:0046355">
    <property type="term" value="P:mannan catabolic process"/>
    <property type="evidence" value="ECO:0007669"/>
    <property type="project" value="UniProtKB-ARBA"/>
</dbReference>
<evidence type="ECO:0000256" key="10">
    <source>
        <dbReference type="ARBA" id="ARBA00077212"/>
    </source>
</evidence>
<dbReference type="HOGENOM" id="CLU_031603_4_1_1"/>
<gene>
    <name evidence="13" type="ORF">F503_00663</name>
</gene>
<evidence type="ECO:0000256" key="5">
    <source>
        <dbReference type="ARBA" id="ARBA00022525"/>
    </source>
</evidence>
<accession>S3CP75</accession>
<dbReference type="OMA" id="YNWIEST"/>
<dbReference type="VEuPathDB" id="FungiDB:F503_00663"/>
<dbReference type="STRING" id="1262450.S3CP75"/>
<evidence type="ECO:0000259" key="12">
    <source>
        <dbReference type="Pfam" id="PF26410"/>
    </source>
</evidence>